<accession>A0A4R5TRY7</accession>
<keyword evidence="1" id="KW-1133">Transmembrane helix</keyword>
<evidence type="ECO:0000313" key="2">
    <source>
        <dbReference type="EMBL" id="TDK21746.1"/>
    </source>
</evidence>
<name>A0A4R5TRY7_9GAMM</name>
<dbReference type="Proteomes" id="UP000294796">
    <property type="component" value="Unassembled WGS sequence"/>
</dbReference>
<sequence>MTTPHEDQRFDDAMRALHARAVSGVSAGTMAQLHRRRHAALQGDARPRRWFGLPAAAAFASLLVVAIGLGFGLQTTSDAPATMAPLATAGTPAVEIDDAYAALDENPDFFLWLASSDANLLAME</sequence>
<gene>
    <name evidence="2" type="ORF">E2F46_14495</name>
</gene>
<protein>
    <recommendedName>
        <fullName evidence="4">DUF3619 family protein</fullName>
    </recommendedName>
</protein>
<evidence type="ECO:0000256" key="1">
    <source>
        <dbReference type="SAM" id="Phobius"/>
    </source>
</evidence>
<keyword evidence="1" id="KW-0472">Membrane</keyword>
<dbReference type="RefSeq" id="WP_133323301.1">
    <property type="nucleotide sequence ID" value="NZ_SMTF01000015.1"/>
</dbReference>
<feature type="transmembrane region" description="Helical" evidence="1">
    <location>
        <begin position="50"/>
        <end position="73"/>
    </location>
</feature>
<organism evidence="2 3">
    <name type="scientific">Luteimonas aestuarii</name>
    <dbReference type="NCBI Taxonomy" id="453837"/>
    <lineage>
        <taxon>Bacteria</taxon>
        <taxon>Pseudomonadati</taxon>
        <taxon>Pseudomonadota</taxon>
        <taxon>Gammaproteobacteria</taxon>
        <taxon>Lysobacterales</taxon>
        <taxon>Lysobacteraceae</taxon>
        <taxon>Luteimonas</taxon>
    </lineage>
</organism>
<reference evidence="2 3" key="1">
    <citation type="submission" date="2019-03" db="EMBL/GenBank/DDBJ databases">
        <title>Luteimonas zhaokaii sp.nov., isolated from the rectal contents of Plateau pika in Yushu, Qinghai Province, China.</title>
        <authorList>
            <person name="Zhang G."/>
        </authorList>
    </citation>
    <scope>NUCLEOTIDE SEQUENCE [LARGE SCALE GENOMIC DNA]</scope>
    <source>
        <strain evidence="2 3">B9</strain>
    </source>
</reference>
<dbReference type="AlphaFoldDB" id="A0A4R5TRY7"/>
<keyword evidence="3" id="KW-1185">Reference proteome</keyword>
<evidence type="ECO:0008006" key="4">
    <source>
        <dbReference type="Google" id="ProtNLM"/>
    </source>
</evidence>
<keyword evidence="1" id="KW-0812">Transmembrane</keyword>
<dbReference type="EMBL" id="SMTF01000015">
    <property type="protein sequence ID" value="TDK21746.1"/>
    <property type="molecule type" value="Genomic_DNA"/>
</dbReference>
<comment type="caution">
    <text evidence="2">The sequence shown here is derived from an EMBL/GenBank/DDBJ whole genome shotgun (WGS) entry which is preliminary data.</text>
</comment>
<evidence type="ECO:0000313" key="3">
    <source>
        <dbReference type="Proteomes" id="UP000294796"/>
    </source>
</evidence>
<proteinExistence type="predicted"/>
<dbReference type="OrthoDB" id="5976069at2"/>